<feature type="transmembrane region" description="Helical" evidence="2">
    <location>
        <begin position="119"/>
        <end position="137"/>
    </location>
</feature>
<evidence type="ECO:0000313" key="4">
    <source>
        <dbReference type="Proteomes" id="UP001241603"/>
    </source>
</evidence>
<sequence length="146" mass="16460">MSGPPSNPPSSRDQSTIGDTPRRPDATDERTPDISIRHEAWVGPLPPPQFLKQFDDVVENGAERIMRQWESESDHRRAMEREEMRIFARADLLGRVLSFAFVLVSLAVTVFAIVYRQPWVAAILGGTTIGSIVWAFMRTHRDAGKD</sequence>
<keyword evidence="2" id="KW-0472">Membrane</keyword>
<feature type="compositionally biased region" description="Polar residues" evidence="1">
    <location>
        <begin position="9"/>
        <end position="18"/>
    </location>
</feature>
<reference evidence="3 4" key="1">
    <citation type="submission" date="2023-07" db="EMBL/GenBank/DDBJ databases">
        <title>Genomic Encyclopedia of Type Strains, Phase IV (KMG-IV): sequencing the most valuable type-strain genomes for metagenomic binning, comparative biology and taxonomic classification.</title>
        <authorList>
            <person name="Goeker M."/>
        </authorList>
    </citation>
    <scope>NUCLEOTIDE SEQUENCE [LARGE SCALE GENOMIC DNA]</scope>
    <source>
        <strain evidence="3 4">B6-8</strain>
    </source>
</reference>
<accession>A0ABU0HEL8</accession>
<dbReference type="RefSeq" id="WP_266351153.1">
    <property type="nucleotide sequence ID" value="NZ_JAPKNG010000007.1"/>
</dbReference>
<evidence type="ECO:0000256" key="2">
    <source>
        <dbReference type="SAM" id="Phobius"/>
    </source>
</evidence>
<evidence type="ECO:0000256" key="1">
    <source>
        <dbReference type="SAM" id="MobiDB-lite"/>
    </source>
</evidence>
<gene>
    <name evidence="3" type="ORF">QO014_004706</name>
</gene>
<keyword evidence="2" id="KW-1133">Transmembrane helix</keyword>
<feature type="compositionally biased region" description="Basic and acidic residues" evidence="1">
    <location>
        <begin position="20"/>
        <end position="40"/>
    </location>
</feature>
<keyword evidence="2" id="KW-0812">Transmembrane</keyword>
<dbReference type="Pfam" id="PF10097">
    <property type="entry name" value="DUF2335"/>
    <property type="match status" value="1"/>
</dbReference>
<comment type="caution">
    <text evidence="3">The sequence shown here is derived from an EMBL/GenBank/DDBJ whole genome shotgun (WGS) entry which is preliminary data.</text>
</comment>
<protein>
    <submittedName>
        <fullName evidence="3">Membrane protein</fullName>
    </submittedName>
</protein>
<feature type="transmembrane region" description="Helical" evidence="2">
    <location>
        <begin position="92"/>
        <end position="113"/>
    </location>
</feature>
<evidence type="ECO:0000313" key="3">
    <source>
        <dbReference type="EMBL" id="MDQ0440293.1"/>
    </source>
</evidence>
<name>A0ABU0HEL8_9HYPH</name>
<proteinExistence type="predicted"/>
<organism evidence="3 4">
    <name type="scientific">Kaistia dalseonensis</name>
    <dbReference type="NCBI Taxonomy" id="410840"/>
    <lineage>
        <taxon>Bacteria</taxon>
        <taxon>Pseudomonadati</taxon>
        <taxon>Pseudomonadota</taxon>
        <taxon>Alphaproteobacteria</taxon>
        <taxon>Hyphomicrobiales</taxon>
        <taxon>Kaistiaceae</taxon>
        <taxon>Kaistia</taxon>
    </lineage>
</organism>
<feature type="region of interest" description="Disordered" evidence="1">
    <location>
        <begin position="1"/>
        <end position="47"/>
    </location>
</feature>
<dbReference type="Proteomes" id="UP001241603">
    <property type="component" value="Unassembled WGS sequence"/>
</dbReference>
<keyword evidence="4" id="KW-1185">Reference proteome</keyword>
<dbReference type="InterPro" id="IPR019284">
    <property type="entry name" value="RP532"/>
</dbReference>
<dbReference type="EMBL" id="JAUSVO010000007">
    <property type="protein sequence ID" value="MDQ0440293.1"/>
    <property type="molecule type" value="Genomic_DNA"/>
</dbReference>